<dbReference type="AlphaFoldDB" id="A0A7J3XXA8"/>
<dbReference type="Pfam" id="PF05175">
    <property type="entry name" value="MTS"/>
    <property type="match status" value="1"/>
</dbReference>
<protein>
    <submittedName>
        <fullName evidence="4">Class I SAM-dependent methyltransferase</fullName>
    </submittedName>
</protein>
<gene>
    <name evidence="4" type="ORF">ENM60_00700</name>
</gene>
<name>A0A7J3XXA8_9CREN</name>
<organism evidence="4">
    <name type="scientific">Thermogladius calderae</name>
    <dbReference type="NCBI Taxonomy" id="1200300"/>
    <lineage>
        <taxon>Archaea</taxon>
        <taxon>Thermoproteota</taxon>
        <taxon>Thermoprotei</taxon>
        <taxon>Desulfurococcales</taxon>
        <taxon>Desulfurococcaceae</taxon>
        <taxon>Thermogladius</taxon>
    </lineage>
</organism>
<keyword evidence="1 4" id="KW-0489">Methyltransferase</keyword>
<dbReference type="SUPFAM" id="SSF53335">
    <property type="entry name" value="S-adenosyl-L-methionine-dependent methyltransferases"/>
    <property type="match status" value="1"/>
</dbReference>
<dbReference type="InterPro" id="IPR046977">
    <property type="entry name" value="RsmC/RlmG"/>
</dbReference>
<dbReference type="EMBL" id="DRYK01000014">
    <property type="protein sequence ID" value="HHP67310.1"/>
    <property type="molecule type" value="Genomic_DNA"/>
</dbReference>
<accession>A0A7J3XXA8</accession>
<dbReference type="Gene3D" id="3.40.50.150">
    <property type="entry name" value="Vaccinia Virus protein VP39"/>
    <property type="match status" value="1"/>
</dbReference>
<keyword evidence="2 4" id="KW-0808">Transferase</keyword>
<reference evidence="4" key="1">
    <citation type="journal article" date="2020" name="mSystems">
        <title>Genome- and Community-Level Interaction Insights into Carbon Utilization and Element Cycling Functions of Hydrothermarchaeota in Hydrothermal Sediment.</title>
        <authorList>
            <person name="Zhou Z."/>
            <person name="Liu Y."/>
            <person name="Xu W."/>
            <person name="Pan J."/>
            <person name="Luo Z.H."/>
            <person name="Li M."/>
        </authorList>
    </citation>
    <scope>NUCLEOTIDE SEQUENCE [LARGE SCALE GENOMIC DNA]</scope>
    <source>
        <strain evidence="4">SpSt-110</strain>
    </source>
</reference>
<comment type="caution">
    <text evidence="4">The sequence shown here is derived from an EMBL/GenBank/DDBJ whole genome shotgun (WGS) entry which is preliminary data.</text>
</comment>
<dbReference type="InterPro" id="IPR007848">
    <property type="entry name" value="Small_mtfrase_dom"/>
</dbReference>
<proteinExistence type="predicted"/>
<dbReference type="InterPro" id="IPR029063">
    <property type="entry name" value="SAM-dependent_MTases_sf"/>
</dbReference>
<dbReference type="PANTHER" id="PTHR47816">
    <property type="entry name" value="RIBOSOMAL RNA SMALL SUBUNIT METHYLTRANSFERASE C"/>
    <property type="match status" value="1"/>
</dbReference>
<evidence type="ECO:0000256" key="1">
    <source>
        <dbReference type="ARBA" id="ARBA00022603"/>
    </source>
</evidence>
<feature type="domain" description="Methyltransferase small" evidence="3">
    <location>
        <begin position="25"/>
        <end position="188"/>
    </location>
</feature>
<evidence type="ECO:0000256" key="2">
    <source>
        <dbReference type="ARBA" id="ARBA00022679"/>
    </source>
</evidence>
<dbReference type="GO" id="GO:0032259">
    <property type="term" value="P:methylation"/>
    <property type="evidence" value="ECO:0007669"/>
    <property type="project" value="UniProtKB-KW"/>
</dbReference>
<evidence type="ECO:0000313" key="4">
    <source>
        <dbReference type="EMBL" id="HHP67310.1"/>
    </source>
</evidence>
<dbReference type="GO" id="GO:0008757">
    <property type="term" value="F:S-adenosylmethionine-dependent methyltransferase activity"/>
    <property type="evidence" value="ECO:0007669"/>
    <property type="project" value="InterPro"/>
</dbReference>
<evidence type="ECO:0000259" key="3">
    <source>
        <dbReference type="Pfam" id="PF05175"/>
    </source>
</evidence>
<dbReference type="CDD" id="cd02440">
    <property type="entry name" value="AdoMet_MTases"/>
    <property type="match status" value="1"/>
</dbReference>
<dbReference type="PANTHER" id="PTHR47816:SF4">
    <property type="entry name" value="RIBOSOMAL RNA SMALL SUBUNIT METHYLTRANSFERASE C"/>
    <property type="match status" value="1"/>
</dbReference>
<sequence>MTHYFRKGSLGEKVLIPFVYRGVTLQFISYTSLFSGSKVDEGTSLLLKYLKIPPRGNVLDVGCGYGIIGISVAKVSPNIRVFMVDINPLAVKVAKMNARLNRVDDRVTVVEGDSYTPFKGLKFNAIYSNPPLSAGMTVVEKIVLNAINYLEPGGWAQFVLARGGESILEKASKVYGRVEKISKKGYMIIYLEP</sequence>